<evidence type="ECO:0000256" key="3">
    <source>
        <dbReference type="ARBA" id="ARBA00012389"/>
    </source>
</evidence>
<reference evidence="12 13" key="1">
    <citation type="submission" date="2016-02" db="EMBL/GenBank/DDBJ databases">
        <title>Genome sequence of Clostridium tepidiprofundi DSM 19306.</title>
        <authorList>
            <person name="Poehlein A."/>
            <person name="Daniel R."/>
        </authorList>
    </citation>
    <scope>NUCLEOTIDE SEQUENCE [LARGE SCALE GENOMIC DNA]</scope>
    <source>
        <strain evidence="12 13">DSM 19306</strain>
    </source>
</reference>
<dbReference type="InterPro" id="IPR011989">
    <property type="entry name" value="ARM-like"/>
</dbReference>
<evidence type="ECO:0000313" key="13">
    <source>
        <dbReference type="Proteomes" id="UP000075531"/>
    </source>
</evidence>
<dbReference type="Proteomes" id="UP000075531">
    <property type="component" value="Unassembled WGS sequence"/>
</dbReference>
<evidence type="ECO:0000256" key="4">
    <source>
        <dbReference type="ARBA" id="ARBA00022642"/>
    </source>
</evidence>
<keyword evidence="5 12" id="KW-0808">Transferase</keyword>
<comment type="pathway">
    <text evidence="2">Cofactor biosynthesis; NAD(+) biosynthesis; deamido-NAD(+) from nicotinate D-ribonucleotide: step 1/1.</text>
</comment>
<dbReference type="InterPro" id="IPR014729">
    <property type="entry name" value="Rossmann-like_a/b/a_fold"/>
</dbReference>
<dbReference type="EC" id="2.7.7.18" evidence="3"/>
<keyword evidence="7" id="KW-0547">Nucleotide-binding</keyword>
<dbReference type="EMBL" id="LTBA01000007">
    <property type="protein sequence ID" value="KYH35046.1"/>
    <property type="molecule type" value="Genomic_DNA"/>
</dbReference>
<dbReference type="InterPro" id="IPR016024">
    <property type="entry name" value="ARM-type_fold"/>
</dbReference>
<evidence type="ECO:0000259" key="11">
    <source>
        <dbReference type="Pfam" id="PF01467"/>
    </source>
</evidence>
<evidence type="ECO:0000256" key="2">
    <source>
        <dbReference type="ARBA" id="ARBA00005019"/>
    </source>
</evidence>
<dbReference type="InterPro" id="IPR004821">
    <property type="entry name" value="Cyt_trans-like"/>
</dbReference>
<dbReference type="Gene3D" id="3.40.50.620">
    <property type="entry name" value="HUPs"/>
    <property type="match status" value="1"/>
</dbReference>
<evidence type="ECO:0000256" key="10">
    <source>
        <dbReference type="ARBA" id="ARBA00048721"/>
    </source>
</evidence>
<keyword evidence="4" id="KW-0662">Pyridine nucleotide biosynthesis</keyword>
<dbReference type="STRING" id="1121338.CLTEP_10390"/>
<dbReference type="PANTHER" id="PTHR39321">
    <property type="entry name" value="NICOTINATE-NUCLEOTIDE ADENYLYLTRANSFERASE-RELATED"/>
    <property type="match status" value="1"/>
</dbReference>
<sequence length="1623" mass="190228">MFPDIHNVQNKIRRKLLNQNWLNKMNIPTKIVEYELNSNKFRVKLNEMITNNDYSCKSTLQLCENILNNLVPLKPKNWLEYLYQYTLYKSFPDAVSITLHDELKVACELYLKLLRIVCDLEKKSYSNTWKSKYPLFFLTQIEENELEHPGEYKRFVRAFKHTYAYEMMKLSEEVFGYNTLDHITGVHYIALFLARQLKQLGIAVDLGRVSGAAAGHDIGKYGCKGTELKRVPHLHYYYTDQWFKKFNIHYIRNIAINHSTWDLELENLSLESLILIYCDFRVKNKNTEHGIEMNIFSLNDSFQVILDKLENVDEYKIKRYKKVYAKLKDFEDYLINIGIDVEINNIVPTEKFSKSKPYSLMHGKEVIKNLKYLSINHNIKLMYMLRNQYSLDKILESARSEYAWKNLREYIRVFEEYSTYLTQKQKLQTIKFLYDNLVHTEDDIRRHCAELIGKLIAYFDEDYRKEIPEDVKLEKPDKTSIDLFNEYLNLLIYPEPKIIPSHKIWIGYSTRIMIDSLFRNCRKNMTIHYRDVLIKYFVKYFSNETNVNKHTQLFLLEAVKYIPLDNYTENLEILFEYILKMLKKRNITLRLSALEVIYSILNNIPKESSFKQRLIQFFTESTNRSKLPVENMLKYEIAKSLNIDNITELFEHYCSLDNKKISEIFLTNLKSATNWIIKKNQIDLLLKYTINNSESRNILHTCIHFCNILKVSEIETVRNRAGKAILKLMPLLSFEERNEVAVELLRALEIEGQKFTEYIPKFLGKVLLWLKPKELDEIIDDLKIKIKTSNSDLKALILKTIGVSISHYDDYNGRFHEKPAYHERRLNSMFGILLNGLGNYKTKVKQSSIAVIGKEIFGSKYLTYEKKYYILKLISKKLLNLISSDDENELLFLANSAALTHIYRFISDYSFSNGNIDIESPKKIAFFPGTFDPFSLSHKEIAISIRNMGFEVYLAVDEFSWSKRTLPNLIRRKILNMSISDELGIYIFPEEYSINIANPNDLKNLRKLFKNSELYIVVGSDVVVNASSYKKNKEPNSIHTFPHIVFKRGNTKELDNAIKNIDNKVEFLTLPLKYSKISSSQIRNCIDEKRDISKLIDPLAEQYIYENGFYQKVPRNKLSMTSLWFHREIIELIDENNIQHIARELESFSSNFKNYITQLKEKDSARIFIIRNKLNNNEILGFSTFYWIRSNVLYKEIRDQKISNYIRNNTSGRLIFITGLYTKKNTKINNLEQILINETLSFCISKDYEYAIYKNMLGELTPKSIEEILTNQGFINIEGDSVNSNAFVVNMSSPCVINLDIKNVIKEPFISNSNVREIIDITRQKLISSISRLYPGELTLCFDSDILNQSLINMVCNENSVPTEVTVPRKLGDAMCVPYGDILDKYVVPNTVTKSLHTEKLFSPDINNFTIGEFPYYLNLENQIKIVKSFERPVILVDTILHKGYRIRAIAPIFHKNNIHIHKILIGILSGRGQDLMDKHNIDVDSVHFIPRLKIWFNESDMYPFIGGDALLRGKVPERNLIPSINTIMPYNYPAFIKNTSTKNIYNMSKVCLYNSLDILTTLESAFHQFYSRNLILSSMGRVFTTPRCPEHGKGIQYDLNMSPSFYLKNDIEFLNRLEHIIE</sequence>
<comment type="function">
    <text evidence="1">Catalyzes the reversible adenylation of nicotinate mononucleotide (NaMN) to nicotinic acid adenine dinucleotide (NaAD).</text>
</comment>
<protein>
    <recommendedName>
        <fullName evidence="3">nicotinate-nucleotide adenylyltransferase</fullName>
        <ecNumber evidence="3">2.7.7.18</ecNumber>
    </recommendedName>
</protein>
<name>A0A151B582_9CLOT</name>
<dbReference type="GO" id="GO:0005524">
    <property type="term" value="F:ATP binding"/>
    <property type="evidence" value="ECO:0007669"/>
    <property type="project" value="UniProtKB-KW"/>
</dbReference>
<comment type="catalytic activity">
    <reaction evidence="10">
        <text>nicotinate beta-D-ribonucleotide + ATP + H(+) = deamido-NAD(+) + diphosphate</text>
        <dbReference type="Rhea" id="RHEA:22860"/>
        <dbReference type="ChEBI" id="CHEBI:15378"/>
        <dbReference type="ChEBI" id="CHEBI:30616"/>
        <dbReference type="ChEBI" id="CHEBI:33019"/>
        <dbReference type="ChEBI" id="CHEBI:57502"/>
        <dbReference type="ChEBI" id="CHEBI:58437"/>
        <dbReference type="EC" id="2.7.7.18"/>
    </reaction>
</comment>
<dbReference type="SUPFAM" id="SSF109604">
    <property type="entry name" value="HD-domain/PDEase-like"/>
    <property type="match status" value="1"/>
</dbReference>
<dbReference type="GO" id="GO:0004515">
    <property type="term" value="F:nicotinate-nucleotide adenylyltransferase activity"/>
    <property type="evidence" value="ECO:0007669"/>
    <property type="project" value="UniProtKB-EC"/>
</dbReference>
<keyword evidence="13" id="KW-1185">Reference proteome</keyword>
<dbReference type="InterPro" id="IPR005248">
    <property type="entry name" value="NadD/NMNAT"/>
</dbReference>
<gene>
    <name evidence="12" type="primary">nadD_1</name>
    <name evidence="12" type="ORF">CLTEP_10390</name>
</gene>
<dbReference type="RefSeq" id="WP_242863871.1">
    <property type="nucleotide sequence ID" value="NZ_LTBA01000007.1"/>
</dbReference>
<organism evidence="12 13">
    <name type="scientific">Clostridium tepidiprofundi DSM 19306</name>
    <dbReference type="NCBI Taxonomy" id="1121338"/>
    <lineage>
        <taxon>Bacteria</taxon>
        <taxon>Bacillati</taxon>
        <taxon>Bacillota</taxon>
        <taxon>Clostridia</taxon>
        <taxon>Eubacteriales</taxon>
        <taxon>Clostridiaceae</taxon>
        <taxon>Clostridium</taxon>
    </lineage>
</organism>
<dbReference type="PATRIC" id="fig|1121338.3.peg.1071"/>
<dbReference type="GO" id="GO:0009435">
    <property type="term" value="P:NAD+ biosynthetic process"/>
    <property type="evidence" value="ECO:0007669"/>
    <property type="project" value="InterPro"/>
</dbReference>
<dbReference type="SUPFAM" id="SSF48371">
    <property type="entry name" value="ARM repeat"/>
    <property type="match status" value="1"/>
</dbReference>
<evidence type="ECO:0000256" key="7">
    <source>
        <dbReference type="ARBA" id="ARBA00022741"/>
    </source>
</evidence>
<dbReference type="Pfam" id="PF01467">
    <property type="entry name" value="CTP_transf_like"/>
    <property type="match status" value="1"/>
</dbReference>
<dbReference type="SUPFAM" id="SSF52374">
    <property type="entry name" value="Nucleotidylyl transferase"/>
    <property type="match status" value="1"/>
</dbReference>
<evidence type="ECO:0000256" key="6">
    <source>
        <dbReference type="ARBA" id="ARBA00022695"/>
    </source>
</evidence>
<evidence type="ECO:0000256" key="5">
    <source>
        <dbReference type="ARBA" id="ARBA00022679"/>
    </source>
</evidence>
<keyword evidence="8" id="KW-0067">ATP-binding</keyword>
<evidence type="ECO:0000313" key="12">
    <source>
        <dbReference type="EMBL" id="KYH35046.1"/>
    </source>
</evidence>
<keyword evidence="6 12" id="KW-0548">Nucleotidyltransferase</keyword>
<feature type="domain" description="Cytidyltransferase-like" evidence="11">
    <location>
        <begin position="926"/>
        <end position="1084"/>
    </location>
</feature>
<evidence type="ECO:0000256" key="9">
    <source>
        <dbReference type="ARBA" id="ARBA00023027"/>
    </source>
</evidence>
<dbReference type="Gene3D" id="1.25.10.10">
    <property type="entry name" value="Leucine-rich Repeat Variant"/>
    <property type="match status" value="1"/>
</dbReference>
<evidence type="ECO:0000256" key="1">
    <source>
        <dbReference type="ARBA" id="ARBA00002324"/>
    </source>
</evidence>
<comment type="caution">
    <text evidence="12">The sequence shown here is derived from an EMBL/GenBank/DDBJ whole genome shotgun (WGS) entry which is preliminary data.</text>
</comment>
<dbReference type="PANTHER" id="PTHR39321:SF3">
    <property type="entry name" value="PHOSPHOPANTETHEINE ADENYLYLTRANSFERASE"/>
    <property type="match status" value="1"/>
</dbReference>
<accession>A0A151B582</accession>
<proteinExistence type="predicted"/>
<keyword evidence="9" id="KW-0520">NAD</keyword>
<evidence type="ECO:0000256" key="8">
    <source>
        <dbReference type="ARBA" id="ARBA00022840"/>
    </source>
</evidence>